<evidence type="ECO:0000256" key="2">
    <source>
        <dbReference type="ARBA" id="ARBA00022833"/>
    </source>
</evidence>
<evidence type="ECO:0000313" key="4">
    <source>
        <dbReference type="EMBL" id="CAK0785555.1"/>
    </source>
</evidence>
<dbReference type="GO" id="GO:0046872">
    <property type="term" value="F:metal ion binding"/>
    <property type="evidence" value="ECO:0007669"/>
    <property type="project" value="UniProtKB-KW"/>
</dbReference>
<organism evidence="4 5">
    <name type="scientific">Coccomyxa viridis</name>
    <dbReference type="NCBI Taxonomy" id="1274662"/>
    <lineage>
        <taxon>Eukaryota</taxon>
        <taxon>Viridiplantae</taxon>
        <taxon>Chlorophyta</taxon>
        <taxon>core chlorophytes</taxon>
        <taxon>Trebouxiophyceae</taxon>
        <taxon>Trebouxiophyceae incertae sedis</taxon>
        <taxon>Coccomyxaceae</taxon>
        <taxon>Coccomyxa</taxon>
    </lineage>
</organism>
<dbReference type="SUPFAM" id="SSF88697">
    <property type="entry name" value="PUA domain-like"/>
    <property type="match status" value="1"/>
</dbReference>
<dbReference type="InterPro" id="IPR004910">
    <property type="entry name" value="Yippee/Mis18/Cereblon"/>
</dbReference>
<dbReference type="Proteomes" id="UP001314263">
    <property type="component" value="Unassembled WGS sequence"/>
</dbReference>
<evidence type="ECO:0000313" key="5">
    <source>
        <dbReference type="Proteomes" id="UP001314263"/>
    </source>
</evidence>
<accession>A0AAV1IHQ6</accession>
<dbReference type="AlphaFoldDB" id="A0AAV1IHQ6"/>
<sequence length="235" mass="26390">MCQCPIVSTGCQRLEVLQHTSHLSWRVRICADLATPRLPREALDGRAHWARWAWRLSDPWELAAKATKMFSDVFPDVRVARGDPVEVSYWLTRNMPLGAGARQELLAAPTVVQRLRALCAALEAKACTILCCRVCNTQLAWIEEVLAMTDDGTGGLFVNPSGYVHDVVAVRCGDPEQERINLIGITSSEHSWFPGYAWTIANCFRCGSHLGWHFTALEQQLPQQFYGLRRQALKV</sequence>
<evidence type="ECO:0000256" key="1">
    <source>
        <dbReference type="ARBA" id="ARBA00022723"/>
    </source>
</evidence>
<proteinExistence type="predicted"/>
<feature type="domain" description="CULT" evidence="3">
    <location>
        <begin position="127"/>
        <end position="235"/>
    </location>
</feature>
<dbReference type="Gene3D" id="2.170.150.20">
    <property type="entry name" value="Peptide methionine sulfoxide reductase"/>
    <property type="match status" value="1"/>
</dbReference>
<name>A0AAV1IHQ6_9CHLO</name>
<dbReference type="PROSITE" id="PS51788">
    <property type="entry name" value="CULT"/>
    <property type="match status" value="1"/>
</dbReference>
<dbReference type="Gene3D" id="1.20.58.1480">
    <property type="match status" value="1"/>
</dbReference>
<dbReference type="InterPro" id="IPR034750">
    <property type="entry name" value="CULT"/>
</dbReference>
<evidence type="ECO:0000259" key="3">
    <source>
        <dbReference type="PROSITE" id="PS51788"/>
    </source>
</evidence>
<dbReference type="Pfam" id="PF03226">
    <property type="entry name" value="Yippee-Mis18"/>
    <property type="match status" value="1"/>
</dbReference>
<dbReference type="EMBL" id="CAUYUE010000012">
    <property type="protein sequence ID" value="CAK0785555.1"/>
    <property type="molecule type" value="Genomic_DNA"/>
</dbReference>
<keyword evidence="5" id="KW-1185">Reference proteome</keyword>
<reference evidence="4 5" key="1">
    <citation type="submission" date="2023-10" db="EMBL/GenBank/DDBJ databases">
        <authorList>
            <person name="Maclean D."/>
            <person name="Macfadyen A."/>
        </authorList>
    </citation>
    <scope>NUCLEOTIDE SEQUENCE [LARGE SCALE GENOMIC DNA]</scope>
</reference>
<keyword evidence="2" id="KW-0862">Zinc</keyword>
<dbReference type="CDD" id="cd15777">
    <property type="entry name" value="CRBN_C_like"/>
    <property type="match status" value="1"/>
</dbReference>
<dbReference type="FunFam" id="2.170.150.20:FF:000007">
    <property type="entry name" value="Protein cereblon"/>
    <property type="match status" value="1"/>
</dbReference>
<gene>
    <name evidence="4" type="ORF">CVIRNUC_008765</name>
</gene>
<dbReference type="InterPro" id="IPR015947">
    <property type="entry name" value="PUA-like_sf"/>
</dbReference>
<protein>
    <recommendedName>
        <fullName evidence="3">CULT domain-containing protein</fullName>
    </recommendedName>
</protein>
<comment type="caution">
    <text evidence="4">The sequence shown here is derived from an EMBL/GenBank/DDBJ whole genome shotgun (WGS) entry which is preliminary data.</text>
</comment>
<keyword evidence="1" id="KW-0479">Metal-binding</keyword>